<dbReference type="AlphaFoldDB" id="A0A1G2FY31"/>
<evidence type="ECO:0000313" key="2">
    <source>
        <dbReference type="EMBL" id="OGZ42969.1"/>
    </source>
</evidence>
<dbReference type="Proteomes" id="UP000176700">
    <property type="component" value="Unassembled WGS sequence"/>
</dbReference>
<proteinExistence type="predicted"/>
<feature type="domain" description="PD-(D/E)XK endonuclease-like" evidence="1">
    <location>
        <begin position="3"/>
        <end position="245"/>
    </location>
</feature>
<dbReference type="SUPFAM" id="SSF52980">
    <property type="entry name" value="Restriction endonuclease-like"/>
    <property type="match status" value="1"/>
</dbReference>
<dbReference type="Pfam" id="PF12705">
    <property type="entry name" value="PDDEXK_1"/>
    <property type="match status" value="1"/>
</dbReference>
<name>A0A1G2FY31_9BACT</name>
<comment type="caution">
    <text evidence="2">The sequence shown here is derived from an EMBL/GenBank/DDBJ whole genome shotgun (WGS) entry which is preliminary data.</text>
</comment>
<dbReference type="InterPro" id="IPR011335">
    <property type="entry name" value="Restrct_endonuc-II-like"/>
</dbReference>
<evidence type="ECO:0000313" key="3">
    <source>
        <dbReference type="Proteomes" id="UP000176700"/>
    </source>
</evidence>
<dbReference type="InterPro" id="IPR038726">
    <property type="entry name" value="PDDEXK_AddAB-type"/>
</dbReference>
<sequence length="387" mass="45224">MRTSYSALDTYKQCPKKYKFQQIDKIKIPKTKEAVFGTLVHESLKFMFSRDPLFPTLEEVLASFREKLAESPIKNEDKERYGEAGMEMLRKFWKKNPPWNFNVIDTESRFEVTLDDNTNKTTHVLAGIIDRIDTPSESTYEVIDYKTSRKLPSQKYVDEDLQLSLYHLAITKRWPHTDPDYIILSLYYLKAGEKLSTKRSGGALKTTEEKVLEKIHAIEEKIKSDDFPPKPSALCNWCGYRPICPAWKHLYQKKKDASPQDIEIERVIDDFLELKQKSEEDKKKIAELADKINVYMDLEKVERLFGKKNIISRSIQERTEWSIDEVKEILQPLGLWEEILSADIKKLNALFSKLPAQTRKKLQEKAIKLKRFTALKVLKKKVSPPDE</sequence>
<accession>A0A1G2FY31</accession>
<reference evidence="2 3" key="1">
    <citation type="journal article" date="2016" name="Nat. Commun.">
        <title>Thousands of microbial genomes shed light on interconnected biogeochemical processes in an aquifer system.</title>
        <authorList>
            <person name="Anantharaman K."/>
            <person name="Brown C.T."/>
            <person name="Hug L.A."/>
            <person name="Sharon I."/>
            <person name="Castelle C.J."/>
            <person name="Probst A.J."/>
            <person name="Thomas B.C."/>
            <person name="Singh A."/>
            <person name="Wilkins M.J."/>
            <person name="Karaoz U."/>
            <person name="Brodie E.L."/>
            <person name="Williams K.H."/>
            <person name="Hubbard S.S."/>
            <person name="Banfield J.F."/>
        </authorList>
    </citation>
    <scope>NUCLEOTIDE SEQUENCE [LARGE SCALE GENOMIC DNA]</scope>
</reference>
<gene>
    <name evidence="2" type="ORF">A2W41_02545</name>
</gene>
<evidence type="ECO:0000259" key="1">
    <source>
        <dbReference type="Pfam" id="PF12705"/>
    </source>
</evidence>
<protein>
    <recommendedName>
        <fullName evidence="1">PD-(D/E)XK endonuclease-like domain-containing protein</fullName>
    </recommendedName>
</protein>
<organism evidence="2 3">
    <name type="scientific">Candidatus Ryanbacteria bacterium RIFCSPHIGHO2_01_45_13</name>
    <dbReference type="NCBI Taxonomy" id="1802112"/>
    <lineage>
        <taxon>Bacteria</taxon>
        <taxon>Candidatus Ryaniibacteriota</taxon>
    </lineage>
</organism>
<dbReference type="EMBL" id="MHNI01000012">
    <property type="protein sequence ID" value="OGZ42969.1"/>
    <property type="molecule type" value="Genomic_DNA"/>
</dbReference>
<dbReference type="Gene3D" id="3.90.320.10">
    <property type="match status" value="1"/>
</dbReference>
<dbReference type="InterPro" id="IPR011604">
    <property type="entry name" value="PDDEXK-like_dom_sf"/>
</dbReference>